<gene>
    <name evidence="2" type="ORF">SI859A1_01981</name>
</gene>
<protein>
    <submittedName>
        <fullName evidence="2">Uncharacterized protein</fullName>
    </submittedName>
</protein>
<sequence>MSGRLRPRPGSVKRQAGTKIIAVQDDPAAPHRSPVYRGFATMGRHADCRDEPPPNPPAARIGTNRAGIFFTIPGRIRIGVTIPGRPRLLSGSGVGHGRRRSCPRASARASPCRPAPAGVEDDELEPGGYPQRRRRERRVRARRSTPEPPWRLPAA</sequence>
<feature type="compositionally biased region" description="Pro residues" evidence="1">
    <location>
        <begin position="146"/>
        <end position="155"/>
    </location>
</feature>
<feature type="region of interest" description="Disordered" evidence="1">
    <location>
        <begin position="84"/>
        <end position="155"/>
    </location>
</feature>
<name>Q1YN62_AURMS</name>
<comment type="caution">
    <text evidence="2">The sequence shown here is derived from an EMBL/GenBank/DDBJ whole genome shotgun (WGS) entry which is preliminary data.</text>
</comment>
<feature type="compositionally biased region" description="Basic residues" evidence="1">
    <location>
        <begin position="131"/>
        <end position="143"/>
    </location>
</feature>
<reference evidence="2 3" key="1">
    <citation type="journal article" date="2008" name="Appl. Environ. Microbiol.">
        <title>Genomic insights into Mn(II) oxidation by the marine alphaproteobacterium Aurantimonas sp. strain SI85-9A1.</title>
        <authorList>
            <person name="Dick G.J."/>
            <person name="Podell S."/>
            <person name="Johnson H.A."/>
            <person name="Rivera-Espinoza Y."/>
            <person name="Bernier-Latmani R."/>
            <person name="McCarthy J.K."/>
            <person name="Torpey J.W."/>
            <person name="Clement B.G."/>
            <person name="Gaasterland T."/>
            <person name="Tebo B.M."/>
        </authorList>
    </citation>
    <scope>NUCLEOTIDE SEQUENCE [LARGE SCALE GENOMIC DNA]</scope>
    <source>
        <strain evidence="2 3">SI85-9A1</strain>
    </source>
</reference>
<organism evidence="2 3">
    <name type="scientific">Aurantimonas manganoxydans (strain ATCC BAA-1229 / DSM 21871 / SI85-9A1)</name>
    <dbReference type="NCBI Taxonomy" id="287752"/>
    <lineage>
        <taxon>Bacteria</taxon>
        <taxon>Pseudomonadati</taxon>
        <taxon>Pseudomonadota</taxon>
        <taxon>Alphaproteobacteria</taxon>
        <taxon>Hyphomicrobiales</taxon>
        <taxon>Aurantimonadaceae</taxon>
        <taxon>Aurantimonas</taxon>
    </lineage>
</organism>
<dbReference type="BioCyc" id="AURANTIMONAS:SI859A1_01981-MONOMER"/>
<dbReference type="Proteomes" id="UP000000321">
    <property type="component" value="Unassembled WGS sequence"/>
</dbReference>
<evidence type="ECO:0000313" key="3">
    <source>
        <dbReference type="Proteomes" id="UP000000321"/>
    </source>
</evidence>
<evidence type="ECO:0000313" key="2">
    <source>
        <dbReference type="EMBL" id="EAS51169.1"/>
    </source>
</evidence>
<dbReference type="EMBL" id="AAPJ01000001">
    <property type="protein sequence ID" value="EAS51169.1"/>
    <property type="molecule type" value="Genomic_DNA"/>
</dbReference>
<evidence type="ECO:0000256" key="1">
    <source>
        <dbReference type="SAM" id="MobiDB-lite"/>
    </source>
</evidence>
<dbReference type="HOGENOM" id="CLU_1693499_0_0_5"/>
<proteinExistence type="predicted"/>
<dbReference type="AlphaFoldDB" id="Q1YN62"/>
<keyword evidence="3" id="KW-1185">Reference proteome</keyword>
<accession>Q1YN62</accession>
<feature type="compositionally biased region" description="Low complexity" evidence="1">
    <location>
        <begin position="103"/>
        <end position="117"/>
    </location>
</feature>